<evidence type="ECO:0000259" key="2">
    <source>
        <dbReference type="Pfam" id="PF01266"/>
    </source>
</evidence>
<dbReference type="Gene3D" id="3.30.9.10">
    <property type="entry name" value="D-Amino Acid Oxidase, subunit A, domain 2"/>
    <property type="match status" value="1"/>
</dbReference>
<evidence type="ECO:0000259" key="3">
    <source>
        <dbReference type="Pfam" id="PF01571"/>
    </source>
</evidence>
<dbReference type="InterPro" id="IPR029043">
    <property type="entry name" value="GcvT/YgfZ_C"/>
</dbReference>
<dbReference type="GO" id="GO:0005739">
    <property type="term" value="C:mitochondrion"/>
    <property type="evidence" value="ECO:0007669"/>
    <property type="project" value="TreeGrafter"/>
</dbReference>
<dbReference type="SUPFAM" id="SSF54373">
    <property type="entry name" value="FAD-linked reductases, C-terminal domain"/>
    <property type="match status" value="1"/>
</dbReference>
<accession>A0A381VZ46</accession>
<dbReference type="Pfam" id="PF16350">
    <property type="entry name" value="FAO_M"/>
    <property type="match status" value="1"/>
</dbReference>
<dbReference type="PANTHER" id="PTHR43757">
    <property type="entry name" value="AMINOMETHYLTRANSFERASE"/>
    <property type="match status" value="1"/>
</dbReference>
<feature type="domain" description="Aminomethyltransferase C-terminal" evidence="4">
    <location>
        <begin position="720"/>
        <end position="798"/>
    </location>
</feature>
<dbReference type="InterPro" id="IPR027266">
    <property type="entry name" value="TrmE/GcvT-like"/>
</dbReference>
<dbReference type="PANTHER" id="PTHR43757:SF2">
    <property type="entry name" value="AMINOMETHYLTRANSFERASE, MITOCHONDRIAL"/>
    <property type="match status" value="1"/>
</dbReference>
<name>A0A381VZ46_9ZZZZ</name>
<dbReference type="Gene3D" id="3.50.50.60">
    <property type="entry name" value="FAD/NAD(P)-binding domain"/>
    <property type="match status" value="1"/>
</dbReference>
<dbReference type="AlphaFoldDB" id="A0A381VZ46"/>
<dbReference type="Pfam" id="PF01266">
    <property type="entry name" value="DAO"/>
    <property type="match status" value="1"/>
</dbReference>
<proteinExistence type="inferred from homology"/>
<dbReference type="InterPro" id="IPR036188">
    <property type="entry name" value="FAD/NAD-bd_sf"/>
</dbReference>
<dbReference type="Gene3D" id="3.30.70.1400">
    <property type="entry name" value="Aminomethyltransferase beta-barrel domains"/>
    <property type="match status" value="1"/>
</dbReference>
<dbReference type="InterPro" id="IPR006222">
    <property type="entry name" value="GCVT_N"/>
</dbReference>
<reference evidence="6" key="1">
    <citation type="submission" date="2018-05" db="EMBL/GenBank/DDBJ databases">
        <authorList>
            <person name="Lanie J.A."/>
            <person name="Ng W.-L."/>
            <person name="Kazmierczak K.M."/>
            <person name="Andrzejewski T.M."/>
            <person name="Davidsen T.M."/>
            <person name="Wayne K.J."/>
            <person name="Tettelin H."/>
            <person name="Glass J.I."/>
            <person name="Rusch D."/>
            <person name="Podicherti R."/>
            <person name="Tsui H.-C.T."/>
            <person name="Winkler M.E."/>
        </authorList>
    </citation>
    <scope>NUCLEOTIDE SEQUENCE</scope>
</reference>
<protein>
    <recommendedName>
        <fullName evidence="7">FAD dependent oxidoreductase domain-containing protein</fullName>
    </recommendedName>
</protein>
<dbReference type="EMBL" id="UINC01010066">
    <property type="protein sequence ID" value="SVA44923.1"/>
    <property type="molecule type" value="Genomic_DNA"/>
</dbReference>
<dbReference type="InterPro" id="IPR006076">
    <property type="entry name" value="FAD-dep_OxRdtase"/>
</dbReference>
<dbReference type="Pfam" id="PF01571">
    <property type="entry name" value="GCV_T"/>
    <property type="match status" value="1"/>
</dbReference>
<evidence type="ECO:0000256" key="1">
    <source>
        <dbReference type="ARBA" id="ARBA00008609"/>
    </source>
</evidence>
<dbReference type="InterPro" id="IPR028896">
    <property type="entry name" value="GcvT/YgfZ/DmdA"/>
</dbReference>
<dbReference type="SUPFAM" id="SSF51905">
    <property type="entry name" value="FAD/NAD(P)-binding domain"/>
    <property type="match status" value="1"/>
</dbReference>
<gene>
    <name evidence="6" type="ORF">METZ01_LOCUS97777</name>
</gene>
<dbReference type="SUPFAM" id="SSF101790">
    <property type="entry name" value="Aminomethyltransferase beta-barrel domain"/>
    <property type="match status" value="1"/>
</dbReference>
<evidence type="ECO:0000313" key="6">
    <source>
        <dbReference type="EMBL" id="SVA44923.1"/>
    </source>
</evidence>
<evidence type="ECO:0008006" key="7">
    <source>
        <dbReference type="Google" id="ProtNLM"/>
    </source>
</evidence>
<feature type="domain" description="GCVT N-terminal" evidence="3">
    <location>
        <begin position="424"/>
        <end position="698"/>
    </location>
</feature>
<comment type="similarity">
    <text evidence="1">Belongs to the GcvT family.</text>
</comment>
<dbReference type="InterPro" id="IPR013977">
    <property type="entry name" value="GcvT_C"/>
</dbReference>
<evidence type="ECO:0000259" key="4">
    <source>
        <dbReference type="Pfam" id="PF08669"/>
    </source>
</evidence>
<feature type="domain" description="FAD dependent oxidoreductase" evidence="2">
    <location>
        <begin position="7"/>
        <end position="365"/>
    </location>
</feature>
<evidence type="ECO:0000259" key="5">
    <source>
        <dbReference type="Pfam" id="PF16350"/>
    </source>
</evidence>
<dbReference type="Pfam" id="PF08669">
    <property type="entry name" value="GCV_T_C"/>
    <property type="match status" value="1"/>
</dbReference>
<feature type="domain" description="FAD dependent oxidoreductase central" evidence="5">
    <location>
        <begin position="369"/>
        <end position="421"/>
    </location>
</feature>
<dbReference type="InterPro" id="IPR032503">
    <property type="entry name" value="FAO_M"/>
</dbReference>
<dbReference type="SUPFAM" id="SSF103025">
    <property type="entry name" value="Folate-binding domain"/>
    <property type="match status" value="1"/>
</dbReference>
<dbReference type="Gene3D" id="2.40.30.110">
    <property type="entry name" value="Aminomethyltransferase beta-barrel domains"/>
    <property type="match status" value="1"/>
</dbReference>
<organism evidence="6">
    <name type="scientific">marine metagenome</name>
    <dbReference type="NCBI Taxonomy" id="408172"/>
    <lineage>
        <taxon>unclassified sequences</taxon>
        <taxon>metagenomes</taxon>
        <taxon>ecological metagenomes</taxon>
    </lineage>
</organism>
<sequence>MKSHTQVAIIGGGIMGVSLLYHLTKEGWSDVVLIEKGELTSGSTWHAAGQCPHFVGSYNLAKVHFHSTELYKQLEKETGQSTGWHGCGSLRLAYTQKDLDWFHYVKGILINVGCSAEIISTQEIQKIHPFIKLDGIIGALHTPEDGHTDPTSTTNAMAKGARSGGAEIYRHNRVTNINHLPTGEWELVTEKGKIICEHVVNAAGSFCPEVGHMVGLKNIPSINMIHHYLVTDEHPEIKKLGKELPVVRDPHSSCYLRQEGKGLLIGIYEKDAKSWALDGMDWKFDMELLEPELDRLEEHLNRGMDRIPQFRDVGIKRIICGPITHTPDGNFLAGPAPGLKNFWMFCAASVGIAQGGGAGKYMAQWMTYGDADINMLEFDPRRYLSWAHKDYAVAKSTDEYKRMYVTPLPNESLEAGRPIKTTPIYKKLQDQGAMYIDAFGWERPKWFAKNGIQEEYSFKRSNAFSYVQKECEAVHNDVGILDLSTFSKFEISGENSETFLDRLCANRIPKKDGSIVLTHMLNEKGRIQSELTITRLPNNLFYVLSSTASEIRDFDWFNNHIKKDEKVNIRNVTQNYGVLVLAGPHSRSVLSQQTNADLSNEHFPWLKGKEISINDIPVRALRINYLGELGWELHHPMNQMENLYKGLMDSGKQFNMTNFGTYAVNSLRIEKAYKGWGSELTGEISLVEAEMNRFYNLNTKNAFVGSKAIRERLDKGIDIKIVYLEVDADDADAIGNEPVYSQNKIIGVTTSGGYGFRVNKSLSFAYVKAELAEKESEFEIEIQGKKRKAKVLKEMAYDPANARLMS</sequence>
<dbReference type="Gene3D" id="3.30.1360.120">
    <property type="entry name" value="Probable tRNA modification gtpase trme, domain 1"/>
    <property type="match status" value="1"/>
</dbReference>